<organism evidence="2 3">
    <name type="scientific">Allomesorhizobium camelthorni</name>
    <dbReference type="NCBI Taxonomy" id="475069"/>
    <lineage>
        <taxon>Bacteria</taxon>
        <taxon>Pseudomonadati</taxon>
        <taxon>Pseudomonadota</taxon>
        <taxon>Alphaproteobacteria</taxon>
        <taxon>Hyphomicrobiales</taxon>
        <taxon>Phyllobacteriaceae</taxon>
        <taxon>Allomesorhizobium</taxon>
    </lineage>
</organism>
<dbReference type="EMBL" id="JAAKZF010000216">
    <property type="protein sequence ID" value="NGO56170.1"/>
    <property type="molecule type" value="Genomic_DNA"/>
</dbReference>
<sequence>MIEAGHHRWLSDTAVRHGGGGVALGQRKEAGIDRIAIQDWRSDLSHDHPGTLGMAPDYRTTSP</sequence>
<reference evidence="2 3" key="1">
    <citation type="submission" date="2020-02" db="EMBL/GenBank/DDBJ databases">
        <title>Genome sequence of strain CCNWXJ40-4.</title>
        <authorList>
            <person name="Gao J."/>
            <person name="Sun J."/>
        </authorList>
    </citation>
    <scope>NUCLEOTIDE SEQUENCE [LARGE SCALE GENOMIC DNA]</scope>
    <source>
        <strain evidence="2 3">CCNWXJ 40-4</strain>
    </source>
</reference>
<proteinExistence type="predicted"/>
<dbReference type="AlphaFoldDB" id="A0A6G4WPX9"/>
<dbReference type="Proteomes" id="UP001642900">
    <property type="component" value="Unassembled WGS sequence"/>
</dbReference>
<protein>
    <submittedName>
        <fullName evidence="2">Uncharacterized protein</fullName>
    </submittedName>
</protein>
<evidence type="ECO:0000313" key="3">
    <source>
        <dbReference type="Proteomes" id="UP001642900"/>
    </source>
</evidence>
<dbReference type="RefSeq" id="WP_165034490.1">
    <property type="nucleotide sequence ID" value="NZ_JAAKZF010000216.1"/>
</dbReference>
<keyword evidence="3" id="KW-1185">Reference proteome</keyword>
<gene>
    <name evidence="2" type="ORF">G6N73_35360</name>
</gene>
<accession>A0A6G4WPX9</accession>
<name>A0A6G4WPX9_9HYPH</name>
<comment type="caution">
    <text evidence="2">The sequence shown here is derived from an EMBL/GenBank/DDBJ whole genome shotgun (WGS) entry which is preliminary data.</text>
</comment>
<feature type="region of interest" description="Disordered" evidence="1">
    <location>
        <begin position="43"/>
        <end position="63"/>
    </location>
</feature>
<evidence type="ECO:0000256" key="1">
    <source>
        <dbReference type="SAM" id="MobiDB-lite"/>
    </source>
</evidence>
<evidence type="ECO:0000313" key="2">
    <source>
        <dbReference type="EMBL" id="NGO56170.1"/>
    </source>
</evidence>